<dbReference type="Pfam" id="PF01832">
    <property type="entry name" value="Glucosaminidase"/>
    <property type="match status" value="1"/>
</dbReference>
<keyword evidence="4" id="KW-1185">Reference proteome</keyword>
<evidence type="ECO:0000259" key="2">
    <source>
        <dbReference type="SMART" id="SM00047"/>
    </source>
</evidence>
<organism evidence="3 4">
    <name type="scientific">Mucilaginibacter pankratovii</name>
    <dbReference type="NCBI Taxonomy" id="2772110"/>
    <lineage>
        <taxon>Bacteria</taxon>
        <taxon>Pseudomonadati</taxon>
        <taxon>Bacteroidota</taxon>
        <taxon>Sphingobacteriia</taxon>
        <taxon>Sphingobacteriales</taxon>
        <taxon>Sphingobacteriaceae</taxon>
        <taxon>Mucilaginibacter</taxon>
    </lineage>
</organism>
<evidence type="ECO:0000313" key="3">
    <source>
        <dbReference type="EMBL" id="MBD1364376.1"/>
    </source>
</evidence>
<gene>
    <name evidence="3" type="ORF">IDJ77_11205</name>
</gene>
<keyword evidence="1" id="KW-0378">Hydrolase</keyword>
<dbReference type="Gene3D" id="1.10.530.10">
    <property type="match status" value="1"/>
</dbReference>
<dbReference type="EMBL" id="JACWMY010000005">
    <property type="protein sequence ID" value="MBD1364376.1"/>
    <property type="molecule type" value="Genomic_DNA"/>
</dbReference>
<comment type="caution">
    <text evidence="3">The sequence shown here is derived from an EMBL/GenBank/DDBJ whole genome shotgun (WGS) entry which is preliminary data.</text>
</comment>
<protein>
    <submittedName>
        <fullName evidence="3">Glucosaminidase domain-containing protein</fullName>
    </submittedName>
</protein>
<dbReference type="RefSeq" id="WP_191189041.1">
    <property type="nucleotide sequence ID" value="NZ_JACWMY010000005.1"/>
</dbReference>
<sequence length="166" mass="17771">MDAQRLNYIKQIATEAARAAAGTNLFASVMIAQAALESGNGASVLAKKYNNHFGIKASTGWMGGIAAMPTTEYIKGVAKKVVASFRAYSSLLDGFADRINFLKKKPRYAKAGVFAAPTPEAQAKALQAAGYATDPLYSQKIISIINTYNLKQYDGMVLPAVDKKKV</sequence>
<dbReference type="PANTHER" id="PTHR33308:SF9">
    <property type="entry name" value="PEPTIDOGLYCAN HYDROLASE FLGJ"/>
    <property type="match status" value="1"/>
</dbReference>
<dbReference type="PANTHER" id="PTHR33308">
    <property type="entry name" value="PEPTIDOGLYCAN HYDROLASE FLGJ"/>
    <property type="match status" value="1"/>
</dbReference>
<evidence type="ECO:0000313" key="4">
    <source>
        <dbReference type="Proteomes" id="UP000606600"/>
    </source>
</evidence>
<accession>A0ABR7WPY0</accession>
<dbReference type="Proteomes" id="UP000606600">
    <property type="component" value="Unassembled WGS sequence"/>
</dbReference>
<dbReference type="PRINTS" id="PR01002">
    <property type="entry name" value="FLGFLGJ"/>
</dbReference>
<dbReference type="InterPro" id="IPR051056">
    <property type="entry name" value="Glycosyl_Hydrolase_73"/>
</dbReference>
<evidence type="ECO:0000256" key="1">
    <source>
        <dbReference type="ARBA" id="ARBA00022801"/>
    </source>
</evidence>
<dbReference type="InterPro" id="IPR002901">
    <property type="entry name" value="MGlyc_endo_b_GlcNAc-like_dom"/>
</dbReference>
<reference evidence="3 4" key="1">
    <citation type="submission" date="2020-09" db="EMBL/GenBank/DDBJ databases">
        <title>Novel species of Mucilaginibacter isolated from a glacier on the Tibetan Plateau.</title>
        <authorList>
            <person name="Liu Q."/>
            <person name="Xin Y.-H."/>
        </authorList>
    </citation>
    <scope>NUCLEOTIDE SEQUENCE [LARGE SCALE GENOMIC DNA]</scope>
    <source>
        <strain evidence="3 4">ZT4R22</strain>
    </source>
</reference>
<dbReference type="Gene3D" id="4.10.80.30">
    <property type="entry name" value="DNA polymerase, domain 6"/>
    <property type="match status" value="1"/>
</dbReference>
<dbReference type="SMART" id="SM00047">
    <property type="entry name" value="LYZ2"/>
    <property type="match status" value="1"/>
</dbReference>
<name>A0ABR7WPY0_9SPHI</name>
<proteinExistence type="predicted"/>
<feature type="domain" description="Mannosyl-glycoprotein endo-beta-N-acetylglucosamidase-like" evidence="2">
    <location>
        <begin position="2"/>
        <end position="154"/>
    </location>
</feature>